<accession>A0A318D2S8</accession>
<evidence type="ECO:0000256" key="1">
    <source>
        <dbReference type="SAM" id="Phobius"/>
    </source>
</evidence>
<dbReference type="RefSeq" id="WP_110200926.1">
    <property type="nucleotide sequence ID" value="NZ_QICH01000002.1"/>
</dbReference>
<comment type="caution">
    <text evidence="3">The sequence shown here is derived from an EMBL/GenBank/DDBJ whole genome shotgun (WGS) entry which is preliminary data.</text>
</comment>
<feature type="domain" description="Cytochrome c assembly protein" evidence="2">
    <location>
        <begin position="44"/>
        <end position="261"/>
    </location>
</feature>
<dbReference type="PANTHER" id="PTHR38034:SF1">
    <property type="entry name" value="INNER MEMBRANE PROTEIN YPJD"/>
    <property type="match status" value="1"/>
</dbReference>
<protein>
    <submittedName>
        <fullName evidence="3">Cytochrome c assembly protein</fullName>
    </submittedName>
</protein>
<keyword evidence="4" id="KW-1185">Reference proteome</keyword>
<evidence type="ECO:0000313" key="4">
    <source>
        <dbReference type="Proteomes" id="UP000247689"/>
    </source>
</evidence>
<dbReference type="GO" id="GO:0005886">
    <property type="term" value="C:plasma membrane"/>
    <property type="evidence" value="ECO:0007669"/>
    <property type="project" value="TreeGrafter"/>
</dbReference>
<dbReference type="GO" id="GO:0020037">
    <property type="term" value="F:heme binding"/>
    <property type="evidence" value="ECO:0007669"/>
    <property type="project" value="InterPro"/>
</dbReference>
<dbReference type="Pfam" id="PF01578">
    <property type="entry name" value="Cytochrom_C_asm"/>
    <property type="match status" value="1"/>
</dbReference>
<feature type="transmembrane region" description="Helical" evidence="1">
    <location>
        <begin position="37"/>
        <end position="54"/>
    </location>
</feature>
<feature type="transmembrane region" description="Helical" evidence="1">
    <location>
        <begin position="66"/>
        <end position="86"/>
    </location>
</feature>
<dbReference type="Proteomes" id="UP000247689">
    <property type="component" value="Unassembled WGS sequence"/>
</dbReference>
<keyword evidence="1" id="KW-1133">Transmembrane helix</keyword>
<dbReference type="EMBL" id="QICH01000002">
    <property type="protein sequence ID" value="PXF63123.1"/>
    <property type="molecule type" value="Genomic_DNA"/>
</dbReference>
<keyword evidence="1" id="KW-0472">Membrane</keyword>
<dbReference type="AlphaFoldDB" id="A0A318D2S8"/>
<evidence type="ECO:0000313" key="3">
    <source>
        <dbReference type="EMBL" id="PXF63123.1"/>
    </source>
</evidence>
<dbReference type="InterPro" id="IPR002541">
    <property type="entry name" value="Cyt_c_assembly"/>
</dbReference>
<feature type="transmembrane region" description="Helical" evidence="1">
    <location>
        <begin position="173"/>
        <end position="196"/>
    </location>
</feature>
<feature type="transmembrane region" description="Helical" evidence="1">
    <location>
        <begin position="208"/>
        <end position="226"/>
    </location>
</feature>
<evidence type="ECO:0000259" key="2">
    <source>
        <dbReference type="Pfam" id="PF01578"/>
    </source>
</evidence>
<keyword evidence="1" id="KW-0812">Transmembrane</keyword>
<sequence>MKLIFQLLAGLAYLGVALFLVRRLRHPTKVVPDWGKWLPFIPVTLHLFALYLLIERSSEQGQNLTLLSLASLVTLVLVLLVTIYRFSKQTPHLMLYTAVIAGVVNFLSMLPEEPNIVNFSNNGLGVLHVWLSIVGFSLLFAATLQSILVLILHNKLRHKPASIHPLLPPLLEMEHFLSALVLLGIICLGVAFGLGFGLPDIVIQSQPLHKIILSVLAWFSFCTFYIGYKSSRLSGIRFARLCIIAFVILSIGFLGTKLVVQYIL</sequence>
<dbReference type="GO" id="GO:0017004">
    <property type="term" value="P:cytochrome complex assembly"/>
    <property type="evidence" value="ECO:0007669"/>
    <property type="project" value="InterPro"/>
</dbReference>
<feature type="transmembrane region" description="Helical" evidence="1">
    <location>
        <begin position="6"/>
        <end position="25"/>
    </location>
</feature>
<reference evidence="3 4" key="1">
    <citation type="submission" date="2018-05" db="EMBL/GenBank/DDBJ databases">
        <title>Kangiella spongicola genome sequence.</title>
        <authorList>
            <person name="Maclea K.S."/>
            <person name="Goen A.E."/>
            <person name="Kelley C."/>
            <person name="Underriner A."/>
            <person name="Silverwood T."/>
            <person name="Trachtenberg A.M."/>
        </authorList>
    </citation>
    <scope>NUCLEOTIDE SEQUENCE [LARGE SCALE GENOMIC DNA]</scope>
    <source>
        <strain evidence="3 4">ATCC BAA-2076</strain>
    </source>
</reference>
<dbReference type="InterPro" id="IPR052372">
    <property type="entry name" value="YpjD/HemX"/>
</dbReference>
<proteinExistence type="predicted"/>
<dbReference type="PANTHER" id="PTHR38034">
    <property type="entry name" value="INNER MEMBRANE PROTEIN YPJD"/>
    <property type="match status" value="1"/>
</dbReference>
<feature type="transmembrane region" description="Helical" evidence="1">
    <location>
        <begin position="93"/>
        <end position="110"/>
    </location>
</feature>
<gene>
    <name evidence="3" type="ORF">DL796_06655</name>
</gene>
<name>A0A318D2S8_9GAMM</name>
<feature type="transmembrane region" description="Helical" evidence="1">
    <location>
        <begin position="238"/>
        <end position="263"/>
    </location>
</feature>
<organism evidence="3 4">
    <name type="scientific">Kangiella spongicola</name>
    <dbReference type="NCBI Taxonomy" id="796379"/>
    <lineage>
        <taxon>Bacteria</taxon>
        <taxon>Pseudomonadati</taxon>
        <taxon>Pseudomonadota</taxon>
        <taxon>Gammaproteobacteria</taxon>
        <taxon>Kangiellales</taxon>
        <taxon>Kangiellaceae</taxon>
        <taxon>Kangiella</taxon>
    </lineage>
</organism>
<feature type="transmembrane region" description="Helical" evidence="1">
    <location>
        <begin position="130"/>
        <end position="152"/>
    </location>
</feature>
<dbReference type="OrthoDB" id="9780793at2"/>